<dbReference type="Proteomes" id="UP000006263">
    <property type="component" value="Unassembled WGS sequence"/>
</dbReference>
<dbReference type="AlphaFoldDB" id="K6ZLU8"/>
<dbReference type="EMBL" id="BAEP01000043">
    <property type="protein sequence ID" value="GAC24325.1"/>
    <property type="molecule type" value="Genomic_DNA"/>
</dbReference>
<sequence>MRVAYFMACGHYALRLSYELRSRSTASLPMSCAHLCALLTLWPAATYGL</sequence>
<proteinExistence type="predicted"/>
<comment type="caution">
    <text evidence="1">The sequence shown here is derived from an EMBL/GenBank/DDBJ whole genome shotgun (WGS) entry which is preliminary data.</text>
</comment>
<name>K6ZLU8_9ALTE</name>
<reference evidence="1 2" key="1">
    <citation type="journal article" date="2017" name="Antonie Van Leeuwenhoek">
        <title>Rhizobium rhizosphaerae sp. nov., a novel species isolated from rice rhizosphere.</title>
        <authorList>
            <person name="Zhao J.J."/>
            <person name="Zhang J."/>
            <person name="Zhang R.J."/>
            <person name="Zhang C.W."/>
            <person name="Yin H.Q."/>
            <person name="Zhang X.X."/>
        </authorList>
    </citation>
    <scope>NUCLEOTIDE SEQUENCE [LARGE SCALE GENOMIC DNA]</scope>
    <source>
        <strain evidence="1 2">KMM 241</strain>
    </source>
</reference>
<gene>
    <name evidence="1" type="ORF">GMES_2029</name>
</gene>
<protein>
    <submittedName>
        <fullName evidence="1">Uncharacterized protein</fullName>
    </submittedName>
</protein>
<evidence type="ECO:0000313" key="2">
    <source>
        <dbReference type="Proteomes" id="UP000006263"/>
    </source>
</evidence>
<evidence type="ECO:0000313" key="1">
    <source>
        <dbReference type="EMBL" id="GAC24325.1"/>
    </source>
</evidence>
<accession>K6ZLU8</accession>
<organism evidence="1 2">
    <name type="scientific">Paraglaciecola mesophila KMM 241</name>
    <dbReference type="NCBI Taxonomy" id="1128912"/>
    <lineage>
        <taxon>Bacteria</taxon>
        <taxon>Pseudomonadati</taxon>
        <taxon>Pseudomonadota</taxon>
        <taxon>Gammaproteobacteria</taxon>
        <taxon>Alteromonadales</taxon>
        <taxon>Alteromonadaceae</taxon>
        <taxon>Paraglaciecola</taxon>
    </lineage>
</organism>